<dbReference type="SUPFAM" id="SSF53187">
    <property type="entry name" value="Zn-dependent exopeptidases"/>
    <property type="match status" value="1"/>
</dbReference>
<evidence type="ECO:0008006" key="3">
    <source>
        <dbReference type="Google" id="ProtNLM"/>
    </source>
</evidence>
<dbReference type="Gene3D" id="3.40.630.10">
    <property type="entry name" value="Zn peptidases"/>
    <property type="match status" value="1"/>
</dbReference>
<dbReference type="Gene3D" id="3.50.30.30">
    <property type="match status" value="1"/>
</dbReference>
<dbReference type="PATRIC" id="fig|59750.3.peg.4768"/>
<dbReference type="Proteomes" id="UP000070612">
    <property type="component" value="Unassembled WGS sequence"/>
</dbReference>
<dbReference type="EMBL" id="LGTW01000030">
    <property type="protein sequence ID" value="KWX20200.1"/>
    <property type="molecule type" value="Genomic_DNA"/>
</dbReference>
<gene>
    <name evidence="1" type="ORF">AFM11_32205</name>
</gene>
<comment type="caution">
    <text evidence="1">The sequence shown here is derived from an EMBL/GenBank/DDBJ whole genome shotgun (WGS) entry which is preliminary data.</text>
</comment>
<accession>A0A132PCZ7</accession>
<protein>
    <recommendedName>
        <fullName evidence="3">Peptidase M28 domain-containing protein</fullName>
    </recommendedName>
</protein>
<evidence type="ECO:0000313" key="2">
    <source>
        <dbReference type="Proteomes" id="UP000070612"/>
    </source>
</evidence>
<name>A0A132PCZ7_9MYCO</name>
<dbReference type="AlphaFoldDB" id="A0A132PCZ7"/>
<reference evidence="1 2" key="1">
    <citation type="submission" date="2015-07" db="EMBL/GenBank/DDBJ databases">
        <title>A draft genome sequence of Mycobacterium wolinskyi.</title>
        <authorList>
            <person name="de Man T.J."/>
            <person name="Perry K.A."/>
            <person name="Coulliette A.D."/>
            <person name="Jensen B."/>
            <person name="Toney N.C."/>
            <person name="Limbago B.M."/>
            <person name="Noble-Wang J."/>
        </authorList>
    </citation>
    <scope>NUCLEOTIDE SEQUENCE [LARGE SCALE GENOMIC DNA]</scope>
    <source>
        <strain evidence="1 2">CDC_01</strain>
    </source>
</reference>
<proteinExistence type="predicted"/>
<sequence>MPDSAQSGASVITAEEIERELALLGRLKSRVTGTAEQEQLVAHIEKQLTDAGLDVRSDTLSFTRWGPSSEASAALHIARRPVPIASVFPYSGVTGPDGVRGQLVRLRGPMPVWRRARRKIAVVEVSNFAVPSSAVIDTWDADAPWPVMHNPLVPTTLAGLGLARARKAGVKAVIFVWRNISDDNARGQYLPFTLGYQGIPAVFVSGKAGEAVLAGAAGRDDASVVLDYQLHPRATTRTIWTTVEGTARPDETVLVVTHTDGVNAVEENGHIATVAMARAAALDPPERTTVFVFTSGHMRIPAVTSAGQATQRFLSDHPELWAGTAGRRCAVAGLAVEHLGAREFIDDPAANQLRPTGRIEPELLYATTPELAHLARRQWRGDKGALPRISKPTPLVQFGEGEPLLHAGIPAISLVSTPLYLLAETTGDESHLVDNAALHRQVDNFERLYREISSVHIDDFGRVRKPTNAARLRGIASLVKAMAATKVLELRGR</sequence>
<organism evidence="1 2">
    <name type="scientific">Mycolicibacterium wolinskyi</name>
    <dbReference type="NCBI Taxonomy" id="59750"/>
    <lineage>
        <taxon>Bacteria</taxon>
        <taxon>Bacillati</taxon>
        <taxon>Actinomycetota</taxon>
        <taxon>Actinomycetes</taxon>
        <taxon>Mycobacteriales</taxon>
        <taxon>Mycobacteriaceae</taxon>
        <taxon>Mycolicibacterium</taxon>
    </lineage>
</organism>
<keyword evidence="2" id="KW-1185">Reference proteome</keyword>
<dbReference type="RefSeq" id="WP_067857938.1">
    <property type="nucleotide sequence ID" value="NZ_LGTW01000030.1"/>
</dbReference>
<evidence type="ECO:0000313" key="1">
    <source>
        <dbReference type="EMBL" id="KWX20200.1"/>
    </source>
</evidence>